<dbReference type="InterPro" id="IPR020904">
    <property type="entry name" value="Sc_DH/Rdtase_CS"/>
</dbReference>
<dbReference type="RefSeq" id="WP_153347057.1">
    <property type="nucleotide sequence ID" value="NZ_WIVE01000115.1"/>
</dbReference>
<dbReference type="Pfam" id="PF00106">
    <property type="entry name" value="adh_short"/>
    <property type="match status" value="1"/>
</dbReference>
<dbReference type="PANTHER" id="PTHR43669">
    <property type="entry name" value="5-KETO-D-GLUCONATE 5-REDUCTASE"/>
    <property type="match status" value="1"/>
</dbReference>
<dbReference type="GO" id="GO:0016491">
    <property type="term" value="F:oxidoreductase activity"/>
    <property type="evidence" value="ECO:0007669"/>
    <property type="project" value="UniProtKB-KW"/>
</dbReference>
<dbReference type="Gene3D" id="3.40.50.720">
    <property type="entry name" value="NAD(P)-binding Rossmann-like Domain"/>
    <property type="match status" value="1"/>
</dbReference>
<dbReference type="Proteomes" id="UP000434582">
    <property type="component" value="Unassembled WGS sequence"/>
</dbReference>
<dbReference type="PROSITE" id="PS00061">
    <property type="entry name" value="ADH_SHORT"/>
    <property type="match status" value="1"/>
</dbReference>
<dbReference type="PANTHER" id="PTHR43669:SF3">
    <property type="entry name" value="ALCOHOL DEHYDROGENASE, PUTATIVE (AFU_ORTHOLOGUE AFUA_3G03445)-RELATED"/>
    <property type="match status" value="1"/>
</dbReference>
<sequence>MAGRVAVVTGASRGIGRAVAKLFALEGANVVAVARTQAALEELDDEVRAAGAAPLMLVAENLCDYEKIDQMAVALARRFGRLDVLVGNAGALGRLGPVGHMDPPMFEQVMDVNVVANWRLIRALDPLLKQSEAGRALFVTSTVGHDARAYWGAYAISKAALEMMVKVWAAELLKTNVKVNLVNPGRTRTSMRREAYPGEDPESLPPPEAHAEAFLKLVSPDCQDHGASFDLTKPSA</sequence>
<comment type="caution">
    <text evidence="3">The sequence shown here is derived from an EMBL/GenBank/DDBJ whole genome shotgun (WGS) entry which is preliminary data.</text>
</comment>
<reference evidence="3 4" key="1">
    <citation type="submission" date="2019-10" db="EMBL/GenBank/DDBJ databases">
        <title>Draft whole-genome sequence of the purple nonsulfur photosynthetic bacterium Roseospira navarrensis DSM 15114.</title>
        <authorList>
            <person name="Kyndt J.A."/>
            <person name="Meyer T.E."/>
        </authorList>
    </citation>
    <scope>NUCLEOTIDE SEQUENCE [LARGE SCALE GENOMIC DNA]</scope>
    <source>
        <strain evidence="3 4">DSM 15114</strain>
    </source>
</reference>
<dbReference type="EMBL" id="WIVE01000115">
    <property type="protein sequence ID" value="MQX38513.1"/>
    <property type="molecule type" value="Genomic_DNA"/>
</dbReference>
<comment type="similarity">
    <text evidence="1">Belongs to the short-chain dehydrogenases/reductases (SDR) family.</text>
</comment>
<accession>A0A7X2D517</accession>
<evidence type="ECO:0000313" key="3">
    <source>
        <dbReference type="EMBL" id="MQX38513.1"/>
    </source>
</evidence>
<organism evidence="3 4">
    <name type="scientific">Roseospira navarrensis</name>
    <dbReference type="NCBI Taxonomy" id="140058"/>
    <lineage>
        <taxon>Bacteria</taxon>
        <taxon>Pseudomonadati</taxon>
        <taxon>Pseudomonadota</taxon>
        <taxon>Alphaproteobacteria</taxon>
        <taxon>Rhodospirillales</taxon>
        <taxon>Rhodospirillaceae</taxon>
        <taxon>Roseospira</taxon>
    </lineage>
</organism>
<proteinExistence type="inferred from homology"/>
<evidence type="ECO:0000256" key="1">
    <source>
        <dbReference type="ARBA" id="ARBA00006484"/>
    </source>
</evidence>
<keyword evidence="2" id="KW-0560">Oxidoreductase</keyword>
<name>A0A7X2D517_9PROT</name>
<evidence type="ECO:0000256" key="2">
    <source>
        <dbReference type="ARBA" id="ARBA00023002"/>
    </source>
</evidence>
<gene>
    <name evidence="3" type="ORF">GHC57_18525</name>
</gene>
<keyword evidence="4" id="KW-1185">Reference proteome</keyword>
<dbReference type="InterPro" id="IPR036291">
    <property type="entry name" value="NAD(P)-bd_dom_sf"/>
</dbReference>
<dbReference type="AlphaFoldDB" id="A0A7X2D517"/>
<dbReference type="OrthoDB" id="9790785at2"/>
<evidence type="ECO:0000313" key="4">
    <source>
        <dbReference type="Proteomes" id="UP000434582"/>
    </source>
</evidence>
<protein>
    <submittedName>
        <fullName evidence="3">SDR family NAD(P)-dependent oxidoreductase</fullName>
    </submittedName>
</protein>
<dbReference type="SUPFAM" id="SSF51735">
    <property type="entry name" value="NAD(P)-binding Rossmann-fold domains"/>
    <property type="match status" value="1"/>
</dbReference>
<dbReference type="PRINTS" id="PR00081">
    <property type="entry name" value="GDHRDH"/>
</dbReference>
<dbReference type="InterPro" id="IPR002347">
    <property type="entry name" value="SDR_fam"/>
</dbReference>